<feature type="non-terminal residue" evidence="3">
    <location>
        <position position="350"/>
    </location>
</feature>
<dbReference type="Pfam" id="PF23751">
    <property type="entry name" value="Beta-prop_WDR11_1st"/>
    <property type="match status" value="1"/>
</dbReference>
<dbReference type="PANTHER" id="PTHR14593:SF5">
    <property type="entry name" value="WD REPEAT-CONTAINING PROTEIN 11"/>
    <property type="match status" value="1"/>
</dbReference>
<evidence type="ECO:0000313" key="3">
    <source>
        <dbReference type="EMBL" id="WAR22393.1"/>
    </source>
</evidence>
<dbReference type="Proteomes" id="UP001164746">
    <property type="component" value="Chromosome 12"/>
</dbReference>
<dbReference type="EMBL" id="CP111023">
    <property type="protein sequence ID" value="WAR22393.1"/>
    <property type="molecule type" value="Genomic_DNA"/>
</dbReference>
<feature type="domain" description="WDR11 first beta-propeller" evidence="2">
    <location>
        <begin position="144"/>
        <end position="224"/>
    </location>
</feature>
<evidence type="ECO:0000256" key="1">
    <source>
        <dbReference type="SAM" id="MobiDB-lite"/>
    </source>
</evidence>
<dbReference type="InterPro" id="IPR039694">
    <property type="entry name" value="WDR11"/>
</dbReference>
<feature type="region of interest" description="Disordered" evidence="1">
    <location>
        <begin position="79"/>
        <end position="115"/>
    </location>
</feature>
<keyword evidence="4" id="KW-1185">Reference proteome</keyword>
<reference evidence="3" key="1">
    <citation type="submission" date="2022-11" db="EMBL/GenBank/DDBJ databases">
        <title>Centuries of genome instability and evolution in soft-shell clam transmissible cancer (bioRxiv).</title>
        <authorList>
            <person name="Hart S.F.M."/>
            <person name="Yonemitsu M.A."/>
            <person name="Giersch R.M."/>
            <person name="Beal B.F."/>
            <person name="Arriagada G."/>
            <person name="Davis B.W."/>
            <person name="Ostrander E.A."/>
            <person name="Goff S.P."/>
            <person name="Metzger M.J."/>
        </authorList>
    </citation>
    <scope>NUCLEOTIDE SEQUENCE</scope>
    <source>
        <strain evidence="3">MELC-2E11</strain>
        <tissue evidence="3">Siphon/mantle</tissue>
    </source>
</reference>
<dbReference type="InterPro" id="IPR057852">
    <property type="entry name" value="Beta-prop_WDR11_1st"/>
</dbReference>
<accession>A0ABY7FJM0</accession>
<feature type="non-terminal residue" evidence="3">
    <location>
        <position position="1"/>
    </location>
</feature>
<evidence type="ECO:0000313" key="4">
    <source>
        <dbReference type="Proteomes" id="UP001164746"/>
    </source>
</evidence>
<sequence length="350" mass="39200">IQWLRGHATSHDLVVVLRHPDLLELWDGFTGVRLWRKSFGENLLSMTLDPFDIQRLICLSEHPHLVVATDVTVTKEPSSLRTVQFSDPSPKQTGQRRFSNGSVASEKSLTRNSSSLSKMASLATNILTTQDSSKRRGTTDDTECTTSCIQAVFSPAHQNMVFLVFPTEIQIIDVEVDLAVHALRLDKSSPSFVKCLPCRNVDMFFCLHENGSASVRVRKQSNKFQGENREDEMIDFSYDVKCHSDSLRLLRHCKVYNFVYHPFTEKQVALVLSDSRIIFIDILTSEYSSHGPCLTQRKPALTLADSTCGKKIVTLVNDALRSREKITLRMVTAGLISGIASPVTVLEMAP</sequence>
<gene>
    <name evidence="3" type="ORF">MAR_016367</name>
</gene>
<proteinExistence type="predicted"/>
<dbReference type="PANTHER" id="PTHR14593">
    <property type="entry name" value="WD REPEAT-CONTAINING PROTEIN 11"/>
    <property type="match status" value="1"/>
</dbReference>
<evidence type="ECO:0000259" key="2">
    <source>
        <dbReference type="Pfam" id="PF23751"/>
    </source>
</evidence>
<organism evidence="3 4">
    <name type="scientific">Mya arenaria</name>
    <name type="common">Soft-shell clam</name>
    <dbReference type="NCBI Taxonomy" id="6604"/>
    <lineage>
        <taxon>Eukaryota</taxon>
        <taxon>Metazoa</taxon>
        <taxon>Spiralia</taxon>
        <taxon>Lophotrochozoa</taxon>
        <taxon>Mollusca</taxon>
        <taxon>Bivalvia</taxon>
        <taxon>Autobranchia</taxon>
        <taxon>Heteroconchia</taxon>
        <taxon>Euheterodonta</taxon>
        <taxon>Imparidentia</taxon>
        <taxon>Neoheterodontei</taxon>
        <taxon>Myida</taxon>
        <taxon>Myoidea</taxon>
        <taxon>Myidae</taxon>
        <taxon>Mya</taxon>
    </lineage>
</organism>
<protein>
    <submittedName>
        <fullName evidence="3">WDR11-like protein</fullName>
    </submittedName>
</protein>
<name>A0ABY7FJM0_MYAAR</name>